<proteinExistence type="predicted"/>
<dbReference type="PANTHER" id="PTHR46534:SF2">
    <property type="entry name" value="VWFD DOMAIN-CONTAINING PROTEIN"/>
    <property type="match status" value="1"/>
</dbReference>
<feature type="domain" description="C-type lectin" evidence="2">
    <location>
        <begin position="925"/>
        <end position="1041"/>
    </location>
</feature>
<organism evidence="3 4">
    <name type="scientific">Cirrhinus molitorella</name>
    <name type="common">mud carp</name>
    <dbReference type="NCBI Taxonomy" id="172907"/>
    <lineage>
        <taxon>Eukaryota</taxon>
        <taxon>Metazoa</taxon>
        <taxon>Chordata</taxon>
        <taxon>Craniata</taxon>
        <taxon>Vertebrata</taxon>
        <taxon>Euteleostomi</taxon>
        <taxon>Actinopterygii</taxon>
        <taxon>Neopterygii</taxon>
        <taxon>Teleostei</taxon>
        <taxon>Ostariophysi</taxon>
        <taxon>Cypriniformes</taxon>
        <taxon>Cyprinidae</taxon>
        <taxon>Labeoninae</taxon>
        <taxon>Labeonini</taxon>
        <taxon>Cirrhinus</taxon>
    </lineage>
</organism>
<dbReference type="Proteomes" id="UP001187343">
    <property type="component" value="Unassembled WGS sequence"/>
</dbReference>
<dbReference type="SUPFAM" id="SSF56436">
    <property type="entry name" value="C-type lectin-like"/>
    <property type="match status" value="2"/>
</dbReference>
<sequence>MLVFLLIVSVFHQGLAVVSYGDNFITAFPENLGFFYPSDALNRLRVTALHDNTNFKVFFKNTEHNLQIPTSGQTMSVVFPKSSEVNQLGSSNLSVRITSDKNITVVSISRRANSTQSNVVQPTVNLGTNYLIPMLDYPGYLESFNLSRTVSTTMRYSSFKLLIINAVDSQNSITIVKQTSAGVQEETFDIDSYQVFQLQTNGSVLRVKSSKEVAVILTHPCVETESCNCNMIVNQILPTKFQGRSFIIPSTFNVAVTKLLMLSENTSSLFHNGTTLQATPSTLLPLSDLQKSQLVNAAEPVSLRLISPGLIVELIPETMFHACYLLQLSQANGKALVIAETDSKDDVRRNSGLLSASNWAAIAGTNYSSAVVTIPDLLATIWHPTSRIGVYVLQHISAKVMFGGPAVPISEKPDLHGCVVAPGAFEIGHDHLTWAKSREYCINKGRQFACPLTESVHNDMADNLTEGDGDGWIGLRRSLLTTDWYWQEEYDPPNFMNYVHWDDGHPLDPSKGLCLTVVSYGDNFITAFPENLGFFYPSDAMNRLRVTALHDNTNFKVFFKNTEHNLQIPTSGQTMSVVFPKSSEVNQLGSSNLSVRITSDKNITVVSISRRANSTQSNVVQPTVNLGTNYLIPMLDYPGYLESFNLPRIVSTTMRYSSFKLLIINAVDSQNSITIVKQTSAGVQEETFDIDSYQVFQLQTNGSVLRVKSSKEVSVILTYPCVETESCNCNMIVNQILPTKFQGRSFIIPSTFNVAVTKLLMLSENTSSLFHNGITLQATPSTLLTLSDLQKSQLVNATEPVSLRLISPGLIVELIPETMFYACYLLQFAQANGKALVIAETDSKDDVRRNSGLLSASNWAAIAGTNYSSAVVAIQNFSSIIWHPTSRIAVYILEQMPTKVMFGVPAVPISEKPDLHGCVVVPGAYEIGHDHLTWAKSREYCINKGHQFACPVTKSVHNDMADNLTKEDGDGWIGLRRSLLTTDWYWQEEYDPPTFVNYIHWDDGHPLHPSKGLCTSVSLDPNNDFKWKSARCCDKKKPVCYKRPAYLKLLVVLLRYDIPV</sequence>
<dbReference type="PROSITE" id="PS50041">
    <property type="entry name" value="C_TYPE_LECTIN_2"/>
    <property type="match status" value="2"/>
</dbReference>
<feature type="signal peptide" evidence="1">
    <location>
        <begin position="1"/>
        <end position="16"/>
    </location>
</feature>
<dbReference type="CDD" id="cd00037">
    <property type="entry name" value="CLECT"/>
    <property type="match status" value="2"/>
</dbReference>
<dbReference type="EMBL" id="JAUYZG010000007">
    <property type="protein sequence ID" value="KAK2902718.1"/>
    <property type="molecule type" value="Genomic_DNA"/>
</dbReference>
<comment type="caution">
    <text evidence="3">The sequence shown here is derived from an EMBL/GenBank/DDBJ whole genome shotgun (WGS) entry which is preliminary data.</text>
</comment>
<gene>
    <name evidence="3" type="ORF">Q8A67_007431</name>
</gene>
<feature type="domain" description="C-type lectin" evidence="2">
    <location>
        <begin position="425"/>
        <end position="521"/>
    </location>
</feature>
<dbReference type="InterPro" id="IPR035234">
    <property type="entry name" value="IgGFc-bd_N"/>
</dbReference>
<keyword evidence="1" id="KW-0732">Signal</keyword>
<dbReference type="InterPro" id="IPR001304">
    <property type="entry name" value="C-type_lectin-like"/>
</dbReference>
<dbReference type="AlphaFoldDB" id="A0AA88PZT4"/>
<reference evidence="3" key="1">
    <citation type="submission" date="2023-08" db="EMBL/GenBank/DDBJ databases">
        <title>Chromosome-level Genome Assembly of mud carp (Cirrhinus molitorella).</title>
        <authorList>
            <person name="Liu H."/>
        </authorList>
    </citation>
    <scope>NUCLEOTIDE SEQUENCE</scope>
    <source>
        <strain evidence="3">Prfri</strain>
        <tissue evidence="3">Muscle</tissue>
    </source>
</reference>
<dbReference type="PANTHER" id="PTHR46534">
    <property type="entry name" value="IGGFC_BINDING DOMAIN-CONTAINING PROTEIN"/>
    <property type="match status" value="1"/>
</dbReference>
<protein>
    <recommendedName>
        <fullName evidence="2">C-type lectin domain-containing protein</fullName>
    </recommendedName>
</protein>
<dbReference type="InterPro" id="IPR016186">
    <property type="entry name" value="C-type_lectin-like/link_sf"/>
</dbReference>
<evidence type="ECO:0000256" key="1">
    <source>
        <dbReference type="SAM" id="SignalP"/>
    </source>
</evidence>
<evidence type="ECO:0000313" key="3">
    <source>
        <dbReference type="EMBL" id="KAK2902718.1"/>
    </source>
</evidence>
<keyword evidence="4" id="KW-1185">Reference proteome</keyword>
<name>A0AA88PZT4_9TELE</name>
<dbReference type="Pfam" id="PF00059">
    <property type="entry name" value="Lectin_C"/>
    <property type="match status" value="1"/>
</dbReference>
<feature type="chain" id="PRO_5041721811" description="C-type lectin domain-containing protein" evidence="1">
    <location>
        <begin position="17"/>
        <end position="1060"/>
    </location>
</feature>
<dbReference type="Pfam" id="PF17517">
    <property type="entry name" value="IgGFc_binding"/>
    <property type="match status" value="2"/>
</dbReference>
<evidence type="ECO:0000313" key="4">
    <source>
        <dbReference type="Proteomes" id="UP001187343"/>
    </source>
</evidence>
<dbReference type="InterPro" id="IPR016187">
    <property type="entry name" value="CTDL_fold"/>
</dbReference>
<evidence type="ECO:0000259" key="2">
    <source>
        <dbReference type="PROSITE" id="PS50041"/>
    </source>
</evidence>
<dbReference type="Gene3D" id="3.10.100.10">
    <property type="entry name" value="Mannose-Binding Protein A, subunit A"/>
    <property type="match status" value="2"/>
</dbReference>
<accession>A0AA88PZT4</accession>